<evidence type="ECO:0000256" key="1">
    <source>
        <dbReference type="SAM" id="MobiDB-lite"/>
    </source>
</evidence>
<dbReference type="RefSeq" id="WP_144657120.1">
    <property type="nucleotide sequence ID" value="NZ_JAHLMD010000002.1"/>
</dbReference>
<feature type="signal peptide" evidence="2">
    <location>
        <begin position="1"/>
        <end position="21"/>
    </location>
</feature>
<reference evidence="3 4" key="1">
    <citation type="submission" date="2019-07" db="EMBL/GenBank/DDBJ databases">
        <title>Draft genome of C. aurimucosum strain 14-2523.</title>
        <authorList>
            <person name="Pacheco L.G.C."/>
            <person name="Aguiar E.R.G.R."/>
            <person name="Navas J."/>
            <person name="Santos C.S."/>
            <person name="Rocha D.J.P.G."/>
        </authorList>
    </citation>
    <scope>NUCLEOTIDE SEQUENCE [LARGE SCALE GENOMIC DNA]</scope>
    <source>
        <strain evidence="3 4">14-2523</strain>
    </source>
</reference>
<dbReference type="EMBL" id="VMTY01000016">
    <property type="protein sequence ID" value="TVU56742.1"/>
    <property type="molecule type" value="Genomic_DNA"/>
</dbReference>
<feature type="region of interest" description="Disordered" evidence="1">
    <location>
        <begin position="33"/>
        <end position="81"/>
    </location>
</feature>
<feature type="compositionally biased region" description="Basic and acidic residues" evidence="1">
    <location>
        <begin position="62"/>
        <end position="75"/>
    </location>
</feature>
<accession>A0A558GIQ7</accession>
<gene>
    <name evidence="3" type="ORF">FQK23_06400</name>
</gene>
<dbReference type="Proteomes" id="UP000320531">
    <property type="component" value="Unassembled WGS sequence"/>
</dbReference>
<keyword evidence="2" id="KW-0732">Signal</keyword>
<evidence type="ECO:0000313" key="4">
    <source>
        <dbReference type="Proteomes" id="UP000320531"/>
    </source>
</evidence>
<organism evidence="3 4">
    <name type="scientific">Corynebacterium aurimucosum</name>
    <dbReference type="NCBI Taxonomy" id="169292"/>
    <lineage>
        <taxon>Bacteria</taxon>
        <taxon>Bacillati</taxon>
        <taxon>Actinomycetota</taxon>
        <taxon>Actinomycetes</taxon>
        <taxon>Mycobacteriales</taxon>
        <taxon>Corynebacteriaceae</taxon>
        <taxon>Corynebacterium</taxon>
    </lineage>
</organism>
<evidence type="ECO:0008006" key="5">
    <source>
        <dbReference type="Google" id="ProtNLM"/>
    </source>
</evidence>
<comment type="caution">
    <text evidence="3">The sequence shown here is derived from an EMBL/GenBank/DDBJ whole genome shotgun (WGS) entry which is preliminary data.</text>
</comment>
<evidence type="ECO:0000256" key="2">
    <source>
        <dbReference type="SAM" id="SignalP"/>
    </source>
</evidence>
<feature type="chain" id="PRO_5038665027" description="DUF3558 domain-containing protein" evidence="2">
    <location>
        <begin position="22"/>
        <end position="223"/>
    </location>
</feature>
<proteinExistence type="predicted"/>
<evidence type="ECO:0000313" key="3">
    <source>
        <dbReference type="EMBL" id="TVU56742.1"/>
    </source>
</evidence>
<name>A0A558GIQ7_9CORY</name>
<sequence length="223" mass="23744">MKRIGGLVLVAVCIGVLSNCASPLGLGARDHGDNPGDFHNVPGDNTGGGSGDSGVADATATRSREDQASRGEPRAGDGVLPPLGEFDRHAEGFYLFDPCVEIPRNRLEEAGLSTRLESSIRESGYSHCGFQIENSEGETGFVGLGVTDVGIQELEKQYGGQRVYQGEKLPVIALNDPDFGRLFCTVYLETIGGTLMIESTGFSSTQDHDRCVIGEEILYTLTT</sequence>
<dbReference type="AlphaFoldDB" id="A0A558GIQ7"/>
<protein>
    <recommendedName>
        <fullName evidence="5">DUF3558 domain-containing protein</fullName>
    </recommendedName>
</protein>